<proteinExistence type="predicted"/>
<reference evidence="1" key="2">
    <citation type="submission" date="2020-09" db="EMBL/GenBank/DDBJ databases">
        <authorList>
            <person name="Sun Q."/>
            <person name="Kim S."/>
        </authorList>
    </citation>
    <scope>NUCLEOTIDE SEQUENCE</scope>
    <source>
        <strain evidence="1">KCTC 12988</strain>
    </source>
</reference>
<dbReference type="Proteomes" id="UP000644507">
    <property type="component" value="Unassembled WGS sequence"/>
</dbReference>
<sequence length="55" mass="6138">MRVSPAWYLMISLATSDQVGGDSKEIPQGILIRMEKKGTPRVLVRDFGPKEKCFG</sequence>
<reference evidence="1" key="1">
    <citation type="journal article" date="2014" name="Int. J. Syst. Evol. Microbiol.">
        <title>Complete genome sequence of Corynebacterium casei LMG S-19264T (=DSM 44701T), isolated from a smear-ripened cheese.</title>
        <authorList>
            <consortium name="US DOE Joint Genome Institute (JGI-PGF)"/>
            <person name="Walter F."/>
            <person name="Albersmeier A."/>
            <person name="Kalinowski J."/>
            <person name="Ruckert C."/>
        </authorList>
    </citation>
    <scope>NUCLEOTIDE SEQUENCE</scope>
    <source>
        <strain evidence="1">KCTC 12988</strain>
    </source>
</reference>
<gene>
    <name evidence="1" type="ORF">GCM10007100_03390</name>
</gene>
<evidence type="ECO:0000313" key="2">
    <source>
        <dbReference type="Proteomes" id="UP000644507"/>
    </source>
</evidence>
<protein>
    <submittedName>
        <fullName evidence="1">Uncharacterized protein</fullName>
    </submittedName>
</protein>
<dbReference type="EMBL" id="BMXI01000001">
    <property type="protein sequence ID" value="GHC41840.1"/>
    <property type="molecule type" value="Genomic_DNA"/>
</dbReference>
<comment type="caution">
    <text evidence="1">The sequence shown here is derived from an EMBL/GenBank/DDBJ whole genome shotgun (WGS) entry which is preliminary data.</text>
</comment>
<keyword evidence="2" id="KW-1185">Reference proteome</keyword>
<name>A0A918TCD2_9BACT</name>
<accession>A0A918TCD2</accession>
<dbReference type="AlphaFoldDB" id="A0A918TCD2"/>
<evidence type="ECO:0000313" key="1">
    <source>
        <dbReference type="EMBL" id="GHC41840.1"/>
    </source>
</evidence>
<organism evidence="1 2">
    <name type="scientific">Roseibacillus persicicus</name>
    <dbReference type="NCBI Taxonomy" id="454148"/>
    <lineage>
        <taxon>Bacteria</taxon>
        <taxon>Pseudomonadati</taxon>
        <taxon>Verrucomicrobiota</taxon>
        <taxon>Verrucomicrobiia</taxon>
        <taxon>Verrucomicrobiales</taxon>
        <taxon>Verrucomicrobiaceae</taxon>
        <taxon>Roseibacillus</taxon>
    </lineage>
</organism>